<feature type="repeat" description="PPR" evidence="5">
    <location>
        <begin position="666"/>
        <end position="700"/>
    </location>
</feature>
<dbReference type="PANTHER" id="PTHR47447">
    <property type="entry name" value="OS03G0856100 PROTEIN"/>
    <property type="match status" value="1"/>
</dbReference>
<dbReference type="PANTHER" id="PTHR47447:SF17">
    <property type="entry name" value="OS12G0638900 PROTEIN"/>
    <property type="match status" value="1"/>
</dbReference>
<keyword evidence="2" id="KW-0677">Repeat</keyword>
<dbReference type="OrthoDB" id="185373at2759"/>
<keyword evidence="8" id="KW-1185">Reference proteome</keyword>
<evidence type="ECO:0000313" key="8">
    <source>
        <dbReference type="Proteomes" id="UP000191522"/>
    </source>
</evidence>
<feature type="compositionally biased region" description="Basic and acidic residues" evidence="6">
    <location>
        <begin position="56"/>
        <end position="65"/>
    </location>
</feature>
<reference evidence="8" key="1">
    <citation type="journal article" date="2017" name="Nat. Microbiol.">
        <title>Global analysis of biosynthetic gene clusters reveals vast potential of secondary metabolite production in Penicillium species.</title>
        <authorList>
            <person name="Nielsen J.C."/>
            <person name="Grijseels S."/>
            <person name="Prigent S."/>
            <person name="Ji B."/>
            <person name="Dainat J."/>
            <person name="Nielsen K.F."/>
            <person name="Frisvad J.C."/>
            <person name="Workman M."/>
            <person name="Nielsen J."/>
        </authorList>
    </citation>
    <scope>NUCLEOTIDE SEQUENCE [LARGE SCALE GENOMIC DNA]</scope>
    <source>
        <strain evidence="8">IBT 11843</strain>
    </source>
</reference>
<evidence type="ECO:0000256" key="3">
    <source>
        <dbReference type="ARBA" id="ARBA00044493"/>
    </source>
</evidence>
<feature type="region of interest" description="Disordered" evidence="6">
    <location>
        <begin position="726"/>
        <end position="769"/>
    </location>
</feature>
<dbReference type="EMBL" id="MDYL01000002">
    <property type="protein sequence ID" value="OQD77677.1"/>
    <property type="molecule type" value="Genomic_DNA"/>
</dbReference>
<accession>A0A1V6PLR5</accession>
<protein>
    <recommendedName>
        <fullName evidence="9">Pentacotripeptide-repeat region of PRORP domain-containing protein</fullName>
    </recommendedName>
</protein>
<feature type="region of interest" description="Disordered" evidence="6">
    <location>
        <begin position="1"/>
        <end position="86"/>
    </location>
</feature>
<evidence type="ECO:0000256" key="4">
    <source>
        <dbReference type="ARBA" id="ARBA00044511"/>
    </source>
</evidence>
<evidence type="ECO:0000256" key="1">
    <source>
        <dbReference type="ARBA" id="ARBA00006192"/>
    </source>
</evidence>
<dbReference type="PROSITE" id="PS51375">
    <property type="entry name" value="PPR"/>
    <property type="match status" value="1"/>
</dbReference>
<feature type="compositionally biased region" description="Polar residues" evidence="6">
    <location>
        <begin position="26"/>
        <end position="37"/>
    </location>
</feature>
<evidence type="ECO:0000313" key="7">
    <source>
        <dbReference type="EMBL" id="OQD77677.1"/>
    </source>
</evidence>
<evidence type="ECO:0000256" key="6">
    <source>
        <dbReference type="SAM" id="MobiDB-lite"/>
    </source>
</evidence>
<evidence type="ECO:0008006" key="9">
    <source>
        <dbReference type="Google" id="ProtNLM"/>
    </source>
</evidence>
<evidence type="ECO:0000256" key="2">
    <source>
        <dbReference type="ARBA" id="ARBA00022737"/>
    </source>
</evidence>
<comment type="subunit">
    <text evidence="4">Binds to mitochondrial small subunit 15S rRNA.</text>
</comment>
<organism evidence="7 8">
    <name type="scientific">Penicillium decumbens</name>
    <dbReference type="NCBI Taxonomy" id="69771"/>
    <lineage>
        <taxon>Eukaryota</taxon>
        <taxon>Fungi</taxon>
        <taxon>Dikarya</taxon>
        <taxon>Ascomycota</taxon>
        <taxon>Pezizomycotina</taxon>
        <taxon>Eurotiomycetes</taxon>
        <taxon>Eurotiomycetidae</taxon>
        <taxon>Eurotiales</taxon>
        <taxon>Aspergillaceae</taxon>
        <taxon>Penicillium</taxon>
    </lineage>
</organism>
<gene>
    <name evidence="7" type="ORF">PENDEC_c002G00636</name>
</gene>
<feature type="compositionally biased region" description="Basic and acidic residues" evidence="6">
    <location>
        <begin position="754"/>
        <end position="767"/>
    </location>
</feature>
<dbReference type="AlphaFoldDB" id="A0A1V6PLR5"/>
<feature type="compositionally biased region" description="Polar residues" evidence="6">
    <location>
        <begin position="1"/>
        <end position="15"/>
    </location>
</feature>
<name>A0A1V6PLR5_PENDC</name>
<proteinExistence type="inferred from homology"/>
<comment type="similarity">
    <text evidence="1">Belongs to the CCM1 family.</text>
</comment>
<dbReference type="InterPro" id="IPR002885">
    <property type="entry name" value="PPR_rpt"/>
</dbReference>
<sequence length="778" mass="89179">MSNAGQRVQNASSYATPVREPGTEAHNITTPSSQVIASNEPLESSEFGNRQVLVEESGKTGDEQSKNSVSSHKRRHRSRRPTTPPLTLTRVRAIMQSQGHNIRSAPSVLRRLNAQIEATDRFLNSKATYLATVVKSNSLYTRDLGLVQWKSAFKEIYTAKRYQRAVRNPAVIPTLKEDDQALLEKIQADCHGSFRDVWQTMSRRDKASTWQRLALWLLLNDPQLFLEFLLVTTEGKEKPDFTMVADCLRYLDNFHYADWLKDWKSGAHNFESLVEACLHPRDWPIISLPQKGARLYIRRASHEAVTLAFNTARGRSVEMTAETALCFMWRFTEFRDVDHALKSLEYIPMLNSPELSLNSKEVLRHCCKLLTLDSVQDGDNGRNGRNFRILPRLLKMGVRPDRDMMNLVLDNAYKTGDSQLGADMLQFMKNHGHNFDAYTYMTLLKDAVKRGDRGGAEVLIQKIEEEEELRSNPYLASKVFHTHYVFTAKHMDEDTDPSGVFYSMLDMYNTLHDITPLKELLIIPPQYMPRPGGSNTPPSRIALYTMIATFFRCHTRPETVQRIYHRFRELVTQGHPFIAPLAETDHTYNEFLVAMRVHPRGLRSCVRLVEDMLHPPTLSSTGEAMIHTKPTVITWTILLSAFVFHRELEAAEKIKEMMSKHQVQYDESTWNTVISGHVNAQNIPETAAAIKTMEEEGFSINPYTMKSLRYLRDPERLWAAINELDKRASEESQEQMTSTPESGTREEENEENEKEEKEGKEGKKDQLLDSALRKLALK</sequence>
<dbReference type="OMA" id="TDHVYNE"/>
<dbReference type="STRING" id="69771.A0A1V6PLR5"/>
<comment type="function">
    <text evidence="3">Regulates mitochondrial small subunit maturation by controlling 15S rRNA 5'-end processing. Localizes to the 5' precursor of the 15S rRNA in a position that is subsequently occupied by mS47 in the mature yeast mtSSU. Uses structure and sequence-specific RNA recognition, binding to a single-stranded region of the precursor and specifically recognizing bases -6 to -1. The exchange of Ccm1 for mS47 is coupled to the irreversible removal of precursor rRNA that is accompanied by conformational changes of the mitoribosomal proteins uS5m and mS26. These conformational changes signal completion of 5'-end rRNA processing through protection of the mature 5'-end of the 15S rRNA and stabilization of mS47. The removal of the 5' precursor together with the dissociation of Ccm1 may be catalyzed by the 5'-3' exoribonuclease Pet127. Involved in the specific removal of group I introns in mitochondrial encoded transcripts.</text>
</comment>
<feature type="compositionally biased region" description="Basic residues" evidence="6">
    <location>
        <begin position="71"/>
        <end position="80"/>
    </location>
</feature>
<evidence type="ECO:0000256" key="5">
    <source>
        <dbReference type="PROSITE-ProRule" id="PRU00708"/>
    </source>
</evidence>
<dbReference type="Gene3D" id="1.25.40.10">
    <property type="entry name" value="Tetratricopeptide repeat domain"/>
    <property type="match status" value="2"/>
</dbReference>
<dbReference type="Pfam" id="PF13041">
    <property type="entry name" value="PPR_2"/>
    <property type="match status" value="1"/>
</dbReference>
<dbReference type="InterPro" id="IPR011990">
    <property type="entry name" value="TPR-like_helical_dom_sf"/>
</dbReference>
<dbReference type="Proteomes" id="UP000191522">
    <property type="component" value="Unassembled WGS sequence"/>
</dbReference>
<comment type="caution">
    <text evidence="7">The sequence shown here is derived from an EMBL/GenBank/DDBJ whole genome shotgun (WGS) entry which is preliminary data.</text>
</comment>